<keyword evidence="5" id="KW-0874">Quinone</keyword>
<evidence type="ECO:0000256" key="9">
    <source>
        <dbReference type="ARBA" id="ARBA00023136"/>
    </source>
</evidence>
<dbReference type="InterPro" id="IPR038354">
    <property type="entry name" value="VKOR_sf"/>
</dbReference>
<evidence type="ECO:0000313" key="13">
    <source>
        <dbReference type="Proteomes" id="UP000095280"/>
    </source>
</evidence>
<evidence type="ECO:0000259" key="12">
    <source>
        <dbReference type="SMART" id="SM00756"/>
    </source>
</evidence>
<dbReference type="GO" id="GO:0048038">
    <property type="term" value="F:quinone binding"/>
    <property type="evidence" value="ECO:0007669"/>
    <property type="project" value="UniProtKB-KW"/>
</dbReference>
<dbReference type="InterPro" id="IPR042406">
    <property type="entry name" value="VKORC1/VKORC1L1"/>
</dbReference>
<dbReference type="PANTHER" id="PTHR14519">
    <property type="entry name" value="VITAMIN K EPOXIDE REDUCTASE COMPLEX, SUBUNIT 1"/>
    <property type="match status" value="1"/>
</dbReference>
<comment type="subcellular location">
    <subcellularLocation>
        <location evidence="1">Endoplasmic reticulum membrane</location>
        <topology evidence="1">Multi-pass membrane protein</topology>
    </subcellularLocation>
</comment>
<dbReference type="Gene3D" id="1.20.1440.130">
    <property type="entry name" value="VKOR domain"/>
    <property type="match status" value="1"/>
</dbReference>
<dbReference type="AlphaFoldDB" id="A0A1I8JG22"/>
<evidence type="ECO:0000256" key="6">
    <source>
        <dbReference type="ARBA" id="ARBA00022824"/>
    </source>
</evidence>
<sequence length="175" mass="19296">MGKAGVAFSALIDIGRIGLSVYSLYVKSMLGSSPGYKAHCDISSYITCSKTFNSSYGTGFGLIGPLLGEDHILNQDNGVYGIIFFLMHFLLVCFAASKLGFCLRLLNSLALAAGSLWLAYILFYVLKHACIVCIAIYGLNLLALLLDICQLRCHSAKQKQRVAKLKRKRKNRQKY</sequence>
<evidence type="ECO:0000256" key="2">
    <source>
        <dbReference type="ARBA" id="ARBA00006214"/>
    </source>
</evidence>
<keyword evidence="6" id="KW-0256">Endoplasmic reticulum</keyword>
<dbReference type="Proteomes" id="UP000095280">
    <property type="component" value="Unplaced"/>
</dbReference>
<evidence type="ECO:0000256" key="7">
    <source>
        <dbReference type="ARBA" id="ARBA00022989"/>
    </source>
</evidence>
<evidence type="ECO:0000313" key="14">
    <source>
        <dbReference type="WBParaSite" id="maker-uti_cns_0047870-snap-gene-0.10-mRNA-1"/>
    </source>
</evidence>
<evidence type="ECO:0000256" key="11">
    <source>
        <dbReference type="ARBA" id="ARBA00023284"/>
    </source>
</evidence>
<name>A0A1I8JG22_9PLAT</name>
<keyword evidence="7" id="KW-1133">Transmembrane helix</keyword>
<dbReference type="PANTHER" id="PTHR14519:SF8">
    <property type="entry name" value="VITAMIN K EPOXIDE REDUCTASE COMPLEX SUBUNIT 1"/>
    <property type="match status" value="1"/>
</dbReference>
<feature type="domain" description="Vitamin K epoxide reductase" evidence="12">
    <location>
        <begin position="1"/>
        <end position="151"/>
    </location>
</feature>
<evidence type="ECO:0000256" key="3">
    <source>
        <dbReference type="ARBA" id="ARBA00012278"/>
    </source>
</evidence>
<dbReference type="EC" id="1.17.4.4" evidence="3"/>
<keyword evidence="13" id="KW-1185">Reference proteome</keyword>
<keyword evidence="9" id="KW-0472">Membrane</keyword>
<dbReference type="GO" id="GO:0042373">
    <property type="term" value="P:vitamin K metabolic process"/>
    <property type="evidence" value="ECO:0007669"/>
    <property type="project" value="InterPro"/>
</dbReference>
<keyword evidence="11" id="KW-0676">Redox-active center</keyword>
<evidence type="ECO:0000256" key="1">
    <source>
        <dbReference type="ARBA" id="ARBA00004477"/>
    </source>
</evidence>
<keyword evidence="10" id="KW-1015">Disulfide bond</keyword>
<keyword evidence="8" id="KW-0560">Oxidoreductase</keyword>
<protein>
    <recommendedName>
        <fullName evidence="3">vitamin-K-epoxide reductase (warfarin-sensitive)</fullName>
        <ecNumber evidence="3">1.17.4.4</ecNumber>
    </recommendedName>
</protein>
<evidence type="ECO:0000256" key="8">
    <source>
        <dbReference type="ARBA" id="ARBA00023002"/>
    </source>
</evidence>
<keyword evidence="4" id="KW-0812">Transmembrane</keyword>
<dbReference type="SMART" id="SM00756">
    <property type="entry name" value="VKc"/>
    <property type="match status" value="1"/>
</dbReference>
<dbReference type="WBParaSite" id="maker-uti_cns_0047870-snap-gene-0.10-mRNA-1">
    <property type="protein sequence ID" value="maker-uti_cns_0047870-snap-gene-0.10-mRNA-1"/>
    <property type="gene ID" value="maker-uti_cns_0047870-snap-gene-0.10"/>
</dbReference>
<evidence type="ECO:0000256" key="10">
    <source>
        <dbReference type="ARBA" id="ARBA00023157"/>
    </source>
</evidence>
<proteinExistence type="inferred from homology"/>
<dbReference type="GO" id="GO:0005789">
    <property type="term" value="C:endoplasmic reticulum membrane"/>
    <property type="evidence" value="ECO:0007669"/>
    <property type="project" value="UniProtKB-SubCell"/>
</dbReference>
<evidence type="ECO:0000256" key="4">
    <source>
        <dbReference type="ARBA" id="ARBA00022692"/>
    </source>
</evidence>
<dbReference type="Pfam" id="PF07884">
    <property type="entry name" value="VKOR"/>
    <property type="match status" value="1"/>
</dbReference>
<dbReference type="GO" id="GO:0047057">
    <property type="term" value="F:vitamin-K-epoxide reductase (warfarin-sensitive) activity"/>
    <property type="evidence" value="ECO:0007669"/>
    <property type="project" value="UniProtKB-EC"/>
</dbReference>
<comment type="similarity">
    <text evidence="2">Belongs to the VKOR family.</text>
</comment>
<organism evidence="13 14">
    <name type="scientific">Macrostomum lignano</name>
    <dbReference type="NCBI Taxonomy" id="282301"/>
    <lineage>
        <taxon>Eukaryota</taxon>
        <taxon>Metazoa</taxon>
        <taxon>Spiralia</taxon>
        <taxon>Lophotrochozoa</taxon>
        <taxon>Platyhelminthes</taxon>
        <taxon>Rhabditophora</taxon>
        <taxon>Macrostomorpha</taxon>
        <taxon>Macrostomida</taxon>
        <taxon>Macrostomidae</taxon>
        <taxon>Macrostomum</taxon>
    </lineage>
</organism>
<evidence type="ECO:0000256" key="5">
    <source>
        <dbReference type="ARBA" id="ARBA00022719"/>
    </source>
</evidence>
<accession>A0A1I8JG22</accession>
<reference evidence="14" key="1">
    <citation type="submission" date="2016-11" db="UniProtKB">
        <authorList>
            <consortium name="WormBaseParasite"/>
        </authorList>
    </citation>
    <scope>IDENTIFICATION</scope>
</reference>
<dbReference type="CDD" id="cd12917">
    <property type="entry name" value="VKOR_euk"/>
    <property type="match status" value="1"/>
</dbReference>
<dbReference type="InterPro" id="IPR012932">
    <property type="entry name" value="VKOR"/>
</dbReference>